<organism evidence="2">
    <name type="scientific">Rhipicephalus microplus</name>
    <name type="common">Cattle tick</name>
    <name type="synonym">Boophilus microplus</name>
    <dbReference type="NCBI Taxonomy" id="6941"/>
    <lineage>
        <taxon>Eukaryota</taxon>
        <taxon>Metazoa</taxon>
        <taxon>Ecdysozoa</taxon>
        <taxon>Arthropoda</taxon>
        <taxon>Chelicerata</taxon>
        <taxon>Arachnida</taxon>
        <taxon>Acari</taxon>
        <taxon>Parasitiformes</taxon>
        <taxon>Ixodida</taxon>
        <taxon>Ixodoidea</taxon>
        <taxon>Ixodidae</taxon>
        <taxon>Rhipicephalinae</taxon>
        <taxon>Rhipicephalus</taxon>
        <taxon>Boophilus</taxon>
    </lineage>
</organism>
<feature type="signal peptide" evidence="1">
    <location>
        <begin position="1"/>
        <end position="22"/>
    </location>
</feature>
<keyword evidence="1" id="KW-0732">Signal</keyword>
<sequence length="96" mass="11063">MAHPSVFGAVFLLLSTTVSARAEKESSEDDIVQFWNTSDLIWTVFTTSWKVPLCKADLKMNISESHLLFRRAQIKHGQWPFTKYNGTFHNFLTNQV</sequence>
<evidence type="ECO:0000256" key="1">
    <source>
        <dbReference type="SAM" id="SignalP"/>
    </source>
</evidence>
<evidence type="ECO:0000313" key="2">
    <source>
        <dbReference type="EMBL" id="NIE44975.1"/>
    </source>
</evidence>
<feature type="chain" id="PRO_5026355451" evidence="1">
    <location>
        <begin position="23"/>
        <end position="96"/>
    </location>
</feature>
<protein>
    <submittedName>
        <fullName evidence="2">Putative lipocalin</fullName>
    </submittedName>
</protein>
<proteinExistence type="predicted"/>
<dbReference type="AlphaFoldDB" id="A0A6G5A1S5"/>
<reference evidence="2" key="1">
    <citation type="submission" date="2020-03" db="EMBL/GenBank/DDBJ databases">
        <title>A transcriptome and proteome of the tick Rhipicephalus microplus shaped by the genetic composition of its hosts and developmental stage.</title>
        <authorList>
            <person name="Garcia G.R."/>
            <person name="Ribeiro J.M.C."/>
            <person name="Maruyama S.R."/>
            <person name="Gardinasse L.G."/>
            <person name="Nelson K."/>
            <person name="Ferreira B.R."/>
            <person name="Andrade T.G."/>
            <person name="Santos I.K.F.M."/>
        </authorList>
    </citation>
    <scope>NUCLEOTIDE SEQUENCE</scope>
    <source>
        <strain evidence="2">NSGR</strain>
        <tissue evidence="2">Salivary glands</tissue>
    </source>
</reference>
<accession>A0A6G5A1S5</accession>
<dbReference type="VEuPathDB" id="VectorBase:LOC119167340"/>
<name>A0A6G5A1S5_RHIMP</name>
<dbReference type="EMBL" id="GIKN01002702">
    <property type="protein sequence ID" value="NIE44975.1"/>
    <property type="molecule type" value="Transcribed_RNA"/>
</dbReference>